<organism evidence="2 3">
    <name type="scientific">Solihabitans fulvus</name>
    <dbReference type="NCBI Taxonomy" id="1892852"/>
    <lineage>
        <taxon>Bacteria</taxon>
        <taxon>Bacillati</taxon>
        <taxon>Actinomycetota</taxon>
        <taxon>Actinomycetes</taxon>
        <taxon>Pseudonocardiales</taxon>
        <taxon>Pseudonocardiaceae</taxon>
        <taxon>Solihabitans</taxon>
    </lineage>
</organism>
<feature type="transmembrane region" description="Helical" evidence="1">
    <location>
        <begin position="230"/>
        <end position="252"/>
    </location>
</feature>
<reference evidence="2 3" key="2">
    <citation type="submission" date="2019-09" db="EMBL/GenBank/DDBJ databases">
        <authorList>
            <person name="Jin C."/>
        </authorList>
    </citation>
    <scope>NUCLEOTIDE SEQUENCE [LARGE SCALE GENOMIC DNA]</scope>
    <source>
        <strain evidence="2 3">AN110305</strain>
    </source>
</reference>
<dbReference type="Proteomes" id="UP000323454">
    <property type="component" value="Unassembled WGS sequence"/>
</dbReference>
<protein>
    <recommendedName>
        <fullName evidence="4">PH domain-containing protein</fullName>
    </recommendedName>
</protein>
<keyword evidence="1" id="KW-0472">Membrane</keyword>
<keyword evidence="1" id="KW-0812">Transmembrane</keyword>
<sequence>MSDELSAELGELISRHRVDNKKQAAIGGWAFAIGLVLGILAVVAIGGGDDHPRLGSGRASGFAAGLALCGLVIGGWYLFRALRAGSDEYIEVREHGLVHATRKISLWSWDLVSDVRLRHNDKAVSTGSGLGVHYWCTVLFKGGGRISFNGLTDRHVQLGKAILANVDLPVRLRPARKELRWWWLAIAAVCVGAGLWIVDYINSHPDTEQRIAHSNYTELVTVPGIGGTGITVLSIGLVVVGFGALFSLVMFVRAMVNRR</sequence>
<evidence type="ECO:0000313" key="3">
    <source>
        <dbReference type="Proteomes" id="UP000323454"/>
    </source>
</evidence>
<name>A0A5B2XG80_9PSEU</name>
<keyword evidence="3" id="KW-1185">Reference proteome</keyword>
<feature type="transmembrane region" description="Helical" evidence="1">
    <location>
        <begin position="181"/>
        <end position="198"/>
    </location>
</feature>
<keyword evidence="1" id="KW-1133">Transmembrane helix</keyword>
<evidence type="ECO:0008006" key="4">
    <source>
        <dbReference type="Google" id="ProtNLM"/>
    </source>
</evidence>
<feature type="transmembrane region" description="Helical" evidence="1">
    <location>
        <begin position="24"/>
        <end position="47"/>
    </location>
</feature>
<gene>
    <name evidence="2" type="ORF">F0L68_13475</name>
</gene>
<feature type="transmembrane region" description="Helical" evidence="1">
    <location>
        <begin position="59"/>
        <end position="79"/>
    </location>
</feature>
<dbReference type="EMBL" id="VUOB01000022">
    <property type="protein sequence ID" value="KAA2262286.1"/>
    <property type="molecule type" value="Genomic_DNA"/>
</dbReference>
<proteinExistence type="predicted"/>
<dbReference type="RefSeq" id="WP_149849869.1">
    <property type="nucleotide sequence ID" value="NZ_VUOB01000022.1"/>
</dbReference>
<dbReference type="OrthoDB" id="3700796at2"/>
<dbReference type="AlphaFoldDB" id="A0A5B2XG80"/>
<accession>A0A5B2XG80</accession>
<evidence type="ECO:0000313" key="2">
    <source>
        <dbReference type="EMBL" id="KAA2262286.1"/>
    </source>
</evidence>
<reference evidence="2 3" key="1">
    <citation type="submission" date="2019-09" db="EMBL/GenBank/DDBJ databases">
        <title>Goodfellowia gen. nov., a new genus of the Pseudonocardineae related to Actinoalloteichus, containing Goodfellowia coeruleoviolacea gen. nov., comb. nov. gen. nov., comb. nov.</title>
        <authorList>
            <person name="Labeda D."/>
        </authorList>
    </citation>
    <scope>NUCLEOTIDE SEQUENCE [LARGE SCALE GENOMIC DNA]</scope>
    <source>
        <strain evidence="2 3">AN110305</strain>
    </source>
</reference>
<comment type="caution">
    <text evidence="2">The sequence shown here is derived from an EMBL/GenBank/DDBJ whole genome shotgun (WGS) entry which is preliminary data.</text>
</comment>
<evidence type="ECO:0000256" key="1">
    <source>
        <dbReference type="SAM" id="Phobius"/>
    </source>
</evidence>